<dbReference type="AlphaFoldDB" id="I7K0N3"/>
<name>I7K0N3_9LACO</name>
<dbReference type="RefSeq" id="WP_008473054.1">
    <property type="nucleotide sequence ID" value="NZ_AYZO01000014.1"/>
</dbReference>
<dbReference type="EMBL" id="CAKC01000044">
    <property type="protein sequence ID" value="CCI86960.1"/>
    <property type="molecule type" value="Genomic_DNA"/>
</dbReference>
<gene>
    <name evidence="1" type="ORF">BN52_01250</name>
</gene>
<dbReference type="Pfam" id="PF09693">
    <property type="entry name" value="Phage_XkdX"/>
    <property type="match status" value="1"/>
</dbReference>
<evidence type="ECO:0000313" key="1">
    <source>
        <dbReference type="EMBL" id="CCI86960.1"/>
    </source>
</evidence>
<evidence type="ECO:0008006" key="3">
    <source>
        <dbReference type="Google" id="ProtNLM"/>
    </source>
</evidence>
<dbReference type="Proteomes" id="UP000009326">
    <property type="component" value="Unassembled WGS sequence"/>
</dbReference>
<sequence length="53" mass="6221">MLHFEFAPLDMTPIYKQEYSLGWITKDNVKGYVQMGFVTPEQYQVIVGEEYVS</sequence>
<evidence type="ECO:0000313" key="2">
    <source>
        <dbReference type="Proteomes" id="UP000009326"/>
    </source>
</evidence>
<accession>I7K0N3</accession>
<reference evidence="1 2" key="1">
    <citation type="submission" date="2012-06" db="EMBL/GenBank/DDBJ databases">
        <title>Draft genome sequence of Lactobacillus gigeriorum CRBIP 24.85T, isolated from chicken crop.</title>
        <authorList>
            <person name="Cousin S."/>
            <person name="Ma L."/>
            <person name="Creno S."/>
            <person name="Clermont D."/>
            <person name="Loux V."/>
            <person name="Bizet C."/>
            <person name="Bouchier C."/>
        </authorList>
    </citation>
    <scope>NUCLEOTIDE SEQUENCE [LARGE SCALE GENOMIC DNA]</scope>
    <source>
        <strain evidence="2">CRBIP 24.85T</strain>
    </source>
</reference>
<protein>
    <recommendedName>
        <fullName evidence="3">XkdX family protein</fullName>
    </recommendedName>
</protein>
<comment type="caution">
    <text evidence="1">The sequence shown here is derived from an EMBL/GenBank/DDBJ whole genome shotgun (WGS) entry which is preliminary data.</text>
</comment>
<organism evidence="1 2">
    <name type="scientific">Lactobacillus gigeriorum DSM 23908 = CRBIP 24.85</name>
    <dbReference type="NCBI Taxonomy" id="1423751"/>
    <lineage>
        <taxon>Bacteria</taxon>
        <taxon>Bacillati</taxon>
        <taxon>Bacillota</taxon>
        <taxon>Bacilli</taxon>
        <taxon>Lactobacillales</taxon>
        <taxon>Lactobacillaceae</taxon>
        <taxon>Lactobacillus</taxon>
    </lineage>
</organism>
<proteinExistence type="predicted"/>
<dbReference type="InterPro" id="IPR010022">
    <property type="entry name" value="XkdX"/>
</dbReference>